<accession>A0ABR2K8J5</accession>
<proteinExistence type="predicted"/>
<comment type="caution">
    <text evidence="1">The sequence shown here is derived from an EMBL/GenBank/DDBJ whole genome shotgun (WGS) entry which is preliminary data.</text>
</comment>
<reference evidence="1 2" key="1">
    <citation type="submission" date="2024-04" db="EMBL/GenBank/DDBJ databases">
        <title>Tritrichomonas musculus Genome.</title>
        <authorList>
            <person name="Alves-Ferreira E."/>
            <person name="Grigg M."/>
            <person name="Lorenzi H."/>
            <person name="Galac M."/>
        </authorList>
    </citation>
    <scope>NUCLEOTIDE SEQUENCE [LARGE SCALE GENOMIC DNA]</scope>
    <source>
        <strain evidence="1 2">EAF2021</strain>
    </source>
</reference>
<organism evidence="1 2">
    <name type="scientific">Tritrichomonas musculus</name>
    <dbReference type="NCBI Taxonomy" id="1915356"/>
    <lineage>
        <taxon>Eukaryota</taxon>
        <taxon>Metamonada</taxon>
        <taxon>Parabasalia</taxon>
        <taxon>Tritrichomonadida</taxon>
        <taxon>Tritrichomonadidae</taxon>
        <taxon>Tritrichomonas</taxon>
    </lineage>
</organism>
<protein>
    <submittedName>
        <fullName evidence="1">Uncharacterized protein</fullName>
    </submittedName>
</protein>
<keyword evidence="2" id="KW-1185">Reference proteome</keyword>
<evidence type="ECO:0000313" key="1">
    <source>
        <dbReference type="EMBL" id="KAK8887452.1"/>
    </source>
</evidence>
<dbReference type="EMBL" id="JAPFFF010000006">
    <property type="protein sequence ID" value="KAK8887452.1"/>
    <property type="molecule type" value="Genomic_DNA"/>
</dbReference>
<sequence length="129" mass="15641">MDNLLKFNTKAMERTKRKFCIDEQNNVVYKEPIKIKDWIHIINSSVVQENKTDEVSRWVEHPGHWERPPKSQRIWWRIGTFGIYGGPKRYVRDPDITHITYHQFRRDKITNPDNNITFTDWIKIGEWTT</sequence>
<dbReference type="Proteomes" id="UP001470230">
    <property type="component" value="Unassembled WGS sequence"/>
</dbReference>
<evidence type="ECO:0000313" key="2">
    <source>
        <dbReference type="Proteomes" id="UP001470230"/>
    </source>
</evidence>
<name>A0ABR2K8J5_9EUKA</name>
<gene>
    <name evidence="1" type="ORF">M9Y10_038497</name>
</gene>